<dbReference type="EMBL" id="LN609529">
    <property type="protein sequence ID" value="CEF69192.1"/>
    <property type="molecule type" value="Genomic_DNA"/>
</dbReference>
<proteinExistence type="predicted"/>
<accession>A0A090LHK5</accession>
<gene>
    <name evidence="2 4 5" type="ORF">SRAE_2000384200</name>
</gene>
<dbReference type="Proteomes" id="UP000035682">
    <property type="component" value="Unplaced"/>
</dbReference>
<sequence length="864" mass="99420">MKPDDIGITKLTKKYRECNLCGKQYNLNTSSNTIYIHACRHKQFHDVLRKELGESKFQEKLNNLPKNFRFEDYVAENNTKNDSDDQPKSVTEDQPSNIGSNTRKRKLLDHTIVGTPKELLPSLPVTRNMSTRLSENLALKNNKEMTSKEQVVKDTSLNSKRINVDKVKCSLDDAPGISDYLPDGFRKVIKTDVLGLTKLISINHRICLGCDRKFQSSCGVTSLYKHCIRHPEHRAILKKNLATTAYINALKNAHIPYTEDDIKDEHGHPLIVDESPYFTSNQSLSALLEKAKSFDCLNRTSSSIVENNETGNNLTDENNTLKSLIMQPIENQYQECSVKKNSYRNDREFKNLLFKFLQTSGLSIELLEKNGISQISSLLRCRNTNRFVNEIINNNEIKKCLDNKLLDNIKNYTLSIEEYSNNEITVGVVKVYYLETDSKFTSQNLGIVSYKEDISVREFEKIHKRIIQMIEKVNLKLSSTTPLISRGTTFSKRFAIHSGIFEIPCLKHEIMKCISKVQLSSTKIFPSLKKAAKKFSLYKYVVDNEMEVSSKLKEISGIKVPLGWIDIYNILAFGALNITEATVFCQEFWPAFVLSNEELESVYMFIKLNQPIVEALNLLTSDSLNVTYYLKVIVDICTKYDNYEILPLEGDLVKLLQTSDAVLINNIDKLFEYTSSEYFEVSSEVINTDMTNENIVDLFNSIKKKLLESFLELKNKSKENMLVCKGLLLNTEEAYNPKYGDISFWTSIESLYTTSFINRDNNVDVKRVFFEDGNLKSAQLYRNLLYNYDVNYLGDFWSSQKHVLPTMYNEYIKALSIPTEQNSQAKAECLFDWINDSNYLINDINSDMYFTHNDNYCEEIIIIE</sequence>
<feature type="compositionally biased region" description="Basic and acidic residues" evidence="1">
    <location>
        <begin position="79"/>
        <end position="91"/>
    </location>
</feature>
<feature type="region of interest" description="Disordered" evidence="1">
    <location>
        <begin position="77"/>
        <end position="107"/>
    </location>
</feature>
<evidence type="ECO:0000313" key="4">
    <source>
        <dbReference type="WBParaSite" id="SRAE_2000384200.1"/>
    </source>
</evidence>
<dbReference type="RefSeq" id="XP_024508392.1">
    <property type="nucleotide sequence ID" value="XM_024655085.1"/>
</dbReference>
<evidence type="ECO:0000313" key="5">
    <source>
        <dbReference type="WormBase" id="SRAE_2000384200"/>
    </source>
</evidence>
<name>A0A090LHK5_STRRB</name>
<reference evidence="2 3" key="1">
    <citation type="submission" date="2014-09" db="EMBL/GenBank/DDBJ databases">
        <authorList>
            <person name="Martin A.A."/>
        </authorList>
    </citation>
    <scope>NUCLEOTIDE SEQUENCE</scope>
    <source>
        <strain evidence="3">ED321</strain>
        <strain evidence="2">ED321 Heterogonic</strain>
    </source>
</reference>
<feature type="compositionally biased region" description="Polar residues" evidence="1">
    <location>
        <begin position="92"/>
        <end position="101"/>
    </location>
</feature>
<dbReference type="WBParaSite" id="SRAE_2000384200.1">
    <property type="protein sequence ID" value="SRAE_2000384200.1"/>
    <property type="gene ID" value="WBGene00264069"/>
</dbReference>
<reference evidence="4" key="2">
    <citation type="submission" date="2020-12" db="UniProtKB">
        <authorList>
            <consortium name="WormBaseParasite"/>
        </authorList>
    </citation>
    <scope>IDENTIFICATION</scope>
</reference>
<protein>
    <submittedName>
        <fullName evidence="2 4">Uncharacterized protein</fullName>
    </submittedName>
</protein>
<dbReference type="CTD" id="36381562"/>
<keyword evidence="3" id="KW-1185">Reference proteome</keyword>
<dbReference type="GeneID" id="36381562"/>
<evidence type="ECO:0000313" key="3">
    <source>
        <dbReference type="Proteomes" id="UP000035682"/>
    </source>
</evidence>
<evidence type="ECO:0000256" key="1">
    <source>
        <dbReference type="SAM" id="MobiDB-lite"/>
    </source>
</evidence>
<organism evidence="2">
    <name type="scientific">Strongyloides ratti</name>
    <name type="common">Parasitic roundworm</name>
    <dbReference type="NCBI Taxonomy" id="34506"/>
    <lineage>
        <taxon>Eukaryota</taxon>
        <taxon>Metazoa</taxon>
        <taxon>Ecdysozoa</taxon>
        <taxon>Nematoda</taxon>
        <taxon>Chromadorea</taxon>
        <taxon>Rhabditida</taxon>
        <taxon>Tylenchina</taxon>
        <taxon>Panagrolaimomorpha</taxon>
        <taxon>Strongyloidoidea</taxon>
        <taxon>Strongyloididae</taxon>
        <taxon>Strongyloides</taxon>
    </lineage>
</organism>
<evidence type="ECO:0000313" key="2">
    <source>
        <dbReference type="EMBL" id="CEF69192.1"/>
    </source>
</evidence>
<dbReference type="WormBase" id="SRAE_2000384200">
    <property type="protein sequence ID" value="SRP03373"/>
    <property type="gene ID" value="WBGene00264069"/>
</dbReference>
<dbReference type="AlphaFoldDB" id="A0A090LHK5"/>